<evidence type="ECO:0000313" key="4">
    <source>
        <dbReference type="EMBL" id="CDJ49027.1"/>
    </source>
</evidence>
<dbReference type="VEuPathDB" id="ToxoDB:EBH_0056460"/>
<feature type="transmembrane region" description="Helical" evidence="3">
    <location>
        <begin position="610"/>
        <end position="632"/>
    </location>
</feature>
<dbReference type="Proteomes" id="UP000030750">
    <property type="component" value="Unassembled WGS sequence"/>
</dbReference>
<feature type="coiled-coil region" evidence="1">
    <location>
        <begin position="1001"/>
        <end position="1028"/>
    </location>
</feature>
<name>U6LF74_9EIME</name>
<feature type="coiled-coil region" evidence="1">
    <location>
        <begin position="1617"/>
        <end position="1657"/>
    </location>
</feature>
<reference evidence="4" key="2">
    <citation type="submission" date="2013-10" db="EMBL/GenBank/DDBJ databases">
        <authorList>
            <person name="Aslett M."/>
        </authorList>
    </citation>
    <scope>NUCLEOTIDE SEQUENCE [LARGE SCALE GENOMIC DNA]</scope>
    <source>
        <strain evidence="4">Houghton</strain>
    </source>
</reference>
<feature type="region of interest" description="Disordered" evidence="2">
    <location>
        <begin position="2159"/>
        <end position="2254"/>
    </location>
</feature>
<feature type="coiled-coil region" evidence="1">
    <location>
        <begin position="712"/>
        <end position="804"/>
    </location>
</feature>
<dbReference type="OrthoDB" id="439917at2759"/>
<feature type="coiled-coil region" evidence="1">
    <location>
        <begin position="1702"/>
        <end position="1775"/>
    </location>
</feature>
<keyword evidence="5" id="KW-1185">Reference proteome</keyword>
<keyword evidence="3" id="KW-0812">Transmembrane</keyword>
<feature type="coiled-coil region" evidence="1">
    <location>
        <begin position="1856"/>
        <end position="1963"/>
    </location>
</feature>
<dbReference type="PANTHER" id="PTHR34755">
    <property type="entry name" value="SERINE/ARGININE REPETITIVE MATRIX PROTEIN 3-RELATED"/>
    <property type="match status" value="1"/>
</dbReference>
<proteinExistence type="predicted"/>
<sequence>MDFVRRVTSVKKGLKPQRHALKGNIRYALKEVQNLASAPEAQCPVQNLMHPTPAFHASAENIVEGVSKLETALQGVSPKHAAVFGSIALPSLLSPSLVQQATFVLWALRSPVRVWGALTIHTKKAAAHRHALYAPQVIFVLVKATVNLQKKTNALRGTIVSRAASSPSLAHLERMQTSADYQVILAVSPAQRGNTVQWKAHPNLDLHVQWGIHALQERQYHANAYREPGVLRGVASHNCVQLELCAHQGRTTLWKVKRAAYYAGQQQHLTPVLRLVLARELTGRSNWQIGLSNWQPFVHFGVQLYDECKAEEVRDSTGACSTSEEICSSQCGPAGGSFSSISGLCSCIGEMSLDEVCDETCRSTRPQMILKGSTLLIDDPETTSGDRAFALEDLTTQTGLATGSYECEDTAGCTVRMFDTTLAKITGLVGVPQSFVDDVTERLQEYGIKPEIPSEEEEEESGGTEMEEGADERRLGSSDFGYYGVSDPVQCLPLGSTVAWHIRPSPNPIYPVYLRNNLLNTNTQFDYGAFRELDTDMKGAKQRILFLFTFKEPGLYVFGLNNDPDKILVLRVMEPKRLCREDALLPQLRTSETLAAIAVRLPTTLETSGWLLFTAVVLGIICMAALLFLAAWTIKHQRLEKLEPDPKSKYNQRPTQETSKKGEIKEVEELILQNQAQVPMEEDPGVLRARRALAKKLETQDPRLFIAVLNLAKQIQQEAEQQCDQIVAARNQGLSQLLESTKQLKQALSQQLQDAAASEIWGKEHDEEREEVLSTLLSLLRLRRRDLVNKLAREEKERQEEEALKGKGEQLLLLRQTSGMWSRNDSLVTSIILPAIGEKGHTQIASIKLSVETQIEDLLEEFRKARADAEDDMPSVIEVYKARMKSILEEAQGETNHAFKSMLSADIEGHLVTGSALLELREAKANLARTEDEAEERKALEMYSVIADAAWKLSVYTAVIEQEIASSTQTVTKAAFEGKQAVEINKMDSAEATMALKDAVMASLKEGRSRIQEAAEAAEKAISSVEKQALSRLDTWAAEYQAELRDMYDAIIDAQNSVISSAFAAESNLLKTSMQTMKNQILEQIKKRYDSIHSLRCSTILEELQVTLDASISERGMKTRQKLIDDSVNKIVDDLVAAETIWKRRIANGLMMVLNTLGVLEVGFYTTLILPDKQASEETTRLREAELDSATATLNRSIASRTESVYKRQSAFKSRKLLMLQKRQEMAVQQVSTQAQCAAALMRRGLRILSGQLKAATTYEATVFQNVAKFGVDAAALIKDNTEDLSAPATLLEQLKAQQNEALAAYRNQLLACLRDQRQEATEELWAVELEERKRIAELLEEQTGQLEEACNKLEEATAKEEAAHDEYDNTVLEIKQQNQRGLKELYAIQSLSAFKQKLLSKVNNTFLSRANEARSKGIDDQNTDDRLLQEWRTAAAELEPLVGREKETYCRHTDLAFQMQKENAQRALHNLRQNRLSQAALTKSMEQAEEEGDDALLNKRRALGTDDVQRIVWRICALLSSGGLASAESSRSRLIVPEDKRDETIEEMRQQLRHRRKRHLDYCMAQRTIIEGSSKSALSILQEETIQGLSNKSEAIEEFSRRSATVDVADSSEAIVEIMKEAQRKLDEALESIQKEQEEAEERDRIEREQEIAERQRAHELAKQKLNEEHEAKLAEVPEDTREELLKEHEAALGQMESTMAAELQDQEERAQKRLLERQQRLQEKRRQAEEEKQRTIEKAKAELEAKIAAEAKLKEEAAEIEELQRLVSEGNNTTAVSELLARKHEKESSALLQELSMKKAEEISALTEKFWKEKGGRICEGRPDDVQELYKAELQEYLFVQTQAMDDRITLELQERQQQQAAEAEEIMKQMERKAKLAREQEMVCQLKMSEEDQYAQLKQEAEVAAAEEVGNIEKRMMEEQEKLLKEMEEKRNAYDKVLDKLKHRKQVDEKRRALRQEQEQRIREGQGKGLSHLMSQFEEHRKLLEEALAVEAERQHKQMRERVLLRNVERSDRLYQKRLVEKQRFLVNQNEIKRRELGLSNARAGVRSQRNLVESLNQQELKRRMELAHRLEEERNWAPLWREILEEEQNAGTFDSWDLDDEQITFAGPFATNLLHTERMLQSEASYMRKLIGSFQQLSDLVFLIDAAAKEEAARGLKDARKQSSSSSGDDSSASTDSATSDRSSSDESSDSESEESEEVLSDSSSEEEESVSSSSSEESSQSSSSSSSSSSSDDSSSSSSNTSSSDDDSD</sequence>
<organism evidence="4 5">
    <name type="scientific">Eimeria brunetti</name>
    <dbReference type="NCBI Taxonomy" id="51314"/>
    <lineage>
        <taxon>Eukaryota</taxon>
        <taxon>Sar</taxon>
        <taxon>Alveolata</taxon>
        <taxon>Apicomplexa</taxon>
        <taxon>Conoidasida</taxon>
        <taxon>Coccidia</taxon>
        <taxon>Eucoccidiorida</taxon>
        <taxon>Eimeriorina</taxon>
        <taxon>Eimeriidae</taxon>
        <taxon>Eimeria</taxon>
    </lineage>
</organism>
<keyword evidence="1" id="KW-0175">Coiled coil</keyword>
<feature type="coiled-coil region" evidence="1">
    <location>
        <begin position="1289"/>
        <end position="1367"/>
    </location>
</feature>
<evidence type="ECO:0000256" key="2">
    <source>
        <dbReference type="SAM" id="MobiDB-lite"/>
    </source>
</evidence>
<gene>
    <name evidence="4" type="ORF">EBH_0056460</name>
</gene>
<evidence type="ECO:0000256" key="1">
    <source>
        <dbReference type="SAM" id="Coils"/>
    </source>
</evidence>
<dbReference type="InterPro" id="IPR052109">
    <property type="entry name" value="SRRM_Domain-Containing"/>
</dbReference>
<dbReference type="EMBL" id="HG711431">
    <property type="protein sequence ID" value="CDJ49027.1"/>
    <property type="molecule type" value="Genomic_DNA"/>
</dbReference>
<evidence type="ECO:0000256" key="3">
    <source>
        <dbReference type="SAM" id="Phobius"/>
    </source>
</evidence>
<reference evidence="4" key="1">
    <citation type="submission" date="2013-10" db="EMBL/GenBank/DDBJ databases">
        <title>Genomic analysis of the causative agents of coccidiosis in chickens.</title>
        <authorList>
            <person name="Reid A.J."/>
            <person name="Blake D."/>
            <person name="Billington K."/>
            <person name="Browne H."/>
            <person name="Dunn M."/>
            <person name="Hung S."/>
            <person name="Kawahara F."/>
            <person name="Miranda-Saavedra D."/>
            <person name="Mourier T."/>
            <person name="Nagra H."/>
            <person name="Otto T.D."/>
            <person name="Rawlings N."/>
            <person name="Sanchez A."/>
            <person name="Sanders M."/>
            <person name="Subramaniam C."/>
            <person name="Tay Y."/>
            <person name="Dear P."/>
            <person name="Doerig C."/>
            <person name="Gruber A."/>
            <person name="Parkinson J."/>
            <person name="Shirley M."/>
            <person name="Wan K.L."/>
            <person name="Berriman M."/>
            <person name="Tomley F."/>
            <person name="Pain A."/>
        </authorList>
    </citation>
    <scope>NUCLEOTIDE SEQUENCE [LARGE SCALE GENOMIC DNA]</scope>
    <source>
        <strain evidence="4">Houghton</strain>
    </source>
</reference>
<dbReference type="GO" id="GO:0003729">
    <property type="term" value="F:mRNA binding"/>
    <property type="evidence" value="ECO:0007669"/>
    <property type="project" value="TreeGrafter"/>
</dbReference>
<evidence type="ECO:0000313" key="5">
    <source>
        <dbReference type="Proteomes" id="UP000030750"/>
    </source>
</evidence>
<feature type="compositionally biased region" description="Acidic residues" evidence="2">
    <location>
        <begin position="453"/>
        <end position="470"/>
    </location>
</feature>
<keyword evidence="3" id="KW-1133">Transmembrane helix</keyword>
<feature type="transmembrane region" description="Helical" evidence="3">
    <location>
        <begin position="1150"/>
        <end position="1170"/>
    </location>
</feature>
<feature type="region of interest" description="Disordered" evidence="2">
    <location>
        <begin position="448"/>
        <end position="472"/>
    </location>
</feature>
<accession>U6LF74</accession>
<feature type="compositionally biased region" description="Acidic residues" evidence="2">
    <location>
        <begin position="2191"/>
        <end position="2214"/>
    </location>
</feature>
<keyword evidence="3" id="KW-0472">Membrane</keyword>
<protein>
    <submittedName>
        <fullName evidence="4">Uncharacterized protein</fullName>
    </submittedName>
</protein>
<dbReference type="PANTHER" id="PTHR34755:SF3">
    <property type="entry name" value="SERINE_ARGININE REPETITIVE MATRIX PROTEIN 2"/>
    <property type="match status" value="1"/>
</dbReference>
<feature type="compositionally biased region" description="Low complexity" evidence="2">
    <location>
        <begin position="2167"/>
        <end position="2186"/>
    </location>
</feature>
<feature type="compositionally biased region" description="Low complexity" evidence="2">
    <location>
        <begin position="2215"/>
        <end position="2248"/>
    </location>
</feature>